<evidence type="ECO:0000256" key="2">
    <source>
        <dbReference type="SAM" id="SignalP"/>
    </source>
</evidence>
<comment type="caution">
    <text evidence="3">The sequence shown here is derived from an EMBL/GenBank/DDBJ whole genome shotgun (WGS) entry which is preliminary data.</text>
</comment>
<feature type="signal peptide" evidence="2">
    <location>
        <begin position="1"/>
        <end position="21"/>
    </location>
</feature>
<dbReference type="SUPFAM" id="SSF101898">
    <property type="entry name" value="NHL repeat"/>
    <property type="match status" value="1"/>
</dbReference>
<evidence type="ECO:0000313" key="3">
    <source>
        <dbReference type="EMBL" id="GAA2793883.1"/>
    </source>
</evidence>
<sequence length="328" mass="34166">MRRLVAACFTASLALTGCSTGGTSDPLQVTDQLVAATPATAPATTRAPAGTLLPTPAADHTAYDPDTHTLITAGGNTLTLTNPQNPAQPRTITLPSTPTALHTDRGTALVALPDSDQITRIDLRTGDTTPTTVPGGPTDAAPLPDGRTAVTLRTTKSVAILDGTRTTTTTPGFEDPAQLLTPGGDLHLLDRLTTALTPINTTNGDKGAGLRAGDGATNAVTDRYQRILTIDTRGQELLAFSVDPLIMKQRYPVPGAPYAIAYDPQRDLAWVTLTATNELVAYDIAGGEPQERHRLPTVRQPNSIAVDPHSGQVYVTSATGEGTQVVTA</sequence>
<gene>
    <name evidence="3" type="ORF">GCM10010470_30960</name>
</gene>
<proteinExistence type="predicted"/>
<feature type="region of interest" description="Disordered" evidence="1">
    <location>
        <begin position="125"/>
        <end position="144"/>
    </location>
</feature>
<dbReference type="EMBL" id="BAAAUX010000014">
    <property type="protein sequence ID" value="GAA2793883.1"/>
    <property type="molecule type" value="Genomic_DNA"/>
</dbReference>
<reference evidence="3 4" key="1">
    <citation type="journal article" date="2019" name="Int. J. Syst. Evol. Microbiol.">
        <title>The Global Catalogue of Microorganisms (GCM) 10K type strain sequencing project: providing services to taxonomists for standard genome sequencing and annotation.</title>
        <authorList>
            <consortium name="The Broad Institute Genomics Platform"/>
            <consortium name="The Broad Institute Genome Sequencing Center for Infectious Disease"/>
            <person name="Wu L."/>
            <person name="Ma J."/>
        </authorList>
    </citation>
    <scope>NUCLEOTIDE SEQUENCE [LARGE SCALE GENOMIC DNA]</scope>
    <source>
        <strain evidence="3 4">JCM 9383</strain>
    </source>
</reference>
<dbReference type="Proteomes" id="UP001500979">
    <property type="component" value="Unassembled WGS sequence"/>
</dbReference>
<feature type="compositionally biased region" description="Low complexity" evidence="1">
    <location>
        <begin position="39"/>
        <end position="58"/>
    </location>
</feature>
<organism evidence="3 4">
    <name type="scientific">Saccharopolyspora taberi</name>
    <dbReference type="NCBI Taxonomy" id="60895"/>
    <lineage>
        <taxon>Bacteria</taxon>
        <taxon>Bacillati</taxon>
        <taxon>Actinomycetota</taxon>
        <taxon>Actinomycetes</taxon>
        <taxon>Pseudonocardiales</taxon>
        <taxon>Pseudonocardiaceae</taxon>
        <taxon>Saccharopolyspora</taxon>
    </lineage>
</organism>
<feature type="region of interest" description="Disordered" evidence="1">
    <location>
        <begin position="39"/>
        <end position="67"/>
    </location>
</feature>
<keyword evidence="3" id="KW-0449">Lipoprotein</keyword>
<dbReference type="RefSeq" id="WP_344680368.1">
    <property type="nucleotide sequence ID" value="NZ_BAAAUX010000014.1"/>
</dbReference>
<feature type="compositionally biased region" description="Low complexity" evidence="1">
    <location>
        <begin position="126"/>
        <end position="139"/>
    </location>
</feature>
<evidence type="ECO:0000256" key="1">
    <source>
        <dbReference type="SAM" id="MobiDB-lite"/>
    </source>
</evidence>
<name>A0ABN3VGD6_9PSEU</name>
<evidence type="ECO:0000313" key="4">
    <source>
        <dbReference type="Proteomes" id="UP001500979"/>
    </source>
</evidence>
<dbReference type="PANTHER" id="PTHR47197:SF3">
    <property type="entry name" value="DIHYDRO-HEME D1 DEHYDROGENASE"/>
    <property type="match status" value="1"/>
</dbReference>
<dbReference type="Gene3D" id="2.130.10.10">
    <property type="entry name" value="YVTN repeat-like/Quinoprotein amine dehydrogenase"/>
    <property type="match status" value="1"/>
</dbReference>
<keyword evidence="2" id="KW-0732">Signal</keyword>
<dbReference type="PROSITE" id="PS51257">
    <property type="entry name" value="PROKAR_LIPOPROTEIN"/>
    <property type="match status" value="1"/>
</dbReference>
<keyword evidence="4" id="KW-1185">Reference proteome</keyword>
<feature type="chain" id="PRO_5046611738" evidence="2">
    <location>
        <begin position="22"/>
        <end position="328"/>
    </location>
</feature>
<accession>A0ABN3VGD6</accession>
<dbReference type="PANTHER" id="PTHR47197">
    <property type="entry name" value="PROTEIN NIRF"/>
    <property type="match status" value="1"/>
</dbReference>
<dbReference type="InterPro" id="IPR015943">
    <property type="entry name" value="WD40/YVTN_repeat-like_dom_sf"/>
</dbReference>
<protein>
    <submittedName>
        <fullName evidence="3">Lipoprotein</fullName>
    </submittedName>
</protein>
<dbReference type="InterPro" id="IPR051200">
    <property type="entry name" value="Host-pathogen_enzymatic-act"/>
</dbReference>